<dbReference type="GO" id="GO:0010181">
    <property type="term" value="F:FMN binding"/>
    <property type="evidence" value="ECO:0007669"/>
    <property type="project" value="InterPro"/>
</dbReference>
<organism evidence="4 5">
    <name type="scientific">Marinomonas posidonica (strain CECT 7376 / NCIMB 14433 / IVIA-Po-181)</name>
    <dbReference type="NCBI Taxonomy" id="491952"/>
    <lineage>
        <taxon>Bacteria</taxon>
        <taxon>Pseudomonadati</taxon>
        <taxon>Pseudomonadota</taxon>
        <taxon>Gammaproteobacteria</taxon>
        <taxon>Oceanospirillales</taxon>
        <taxon>Oceanospirillaceae</taxon>
        <taxon>Marinomonas</taxon>
    </lineage>
</organism>
<dbReference type="AlphaFoldDB" id="F6CWQ1"/>
<dbReference type="InterPro" id="IPR001155">
    <property type="entry name" value="OxRdtase_FMN_N"/>
</dbReference>
<reference evidence="4 5" key="1">
    <citation type="journal article" date="2012" name="Stand. Genomic Sci.">
        <title>Complete genome sequence of Marinomonas posidonica type strain (IVIA-Po-181(T)).</title>
        <authorList>
            <person name="Lucas-Elio P."/>
            <person name="Goodwin L."/>
            <person name="Woyke T."/>
            <person name="Pitluck S."/>
            <person name="Nolan M."/>
            <person name="Kyrpides N.C."/>
            <person name="Detter J.C."/>
            <person name="Copeland A."/>
            <person name="Lu M."/>
            <person name="Bruce D."/>
            <person name="Detter C."/>
            <person name="Tapia R."/>
            <person name="Han S."/>
            <person name="Land M.L."/>
            <person name="Ivanova N."/>
            <person name="Mikhailova N."/>
            <person name="Johnston A.W."/>
            <person name="Sanchez-Amat A."/>
        </authorList>
    </citation>
    <scope>NUCLEOTIDE SEQUENCE [LARGE SCALE GENOMIC DNA]</scope>
    <source>
        <strain evidence="5">CECT 7376 / NCIMB 14433 / IVIA-Po-181</strain>
    </source>
</reference>
<keyword evidence="1" id="KW-0285">Flavoprotein</keyword>
<dbReference type="InterPro" id="IPR051799">
    <property type="entry name" value="NADH_flavin_oxidoreductase"/>
</dbReference>
<evidence type="ECO:0000259" key="3">
    <source>
        <dbReference type="Pfam" id="PF00724"/>
    </source>
</evidence>
<dbReference type="GO" id="GO:0016491">
    <property type="term" value="F:oxidoreductase activity"/>
    <property type="evidence" value="ECO:0007669"/>
    <property type="project" value="UniProtKB-KW"/>
</dbReference>
<gene>
    <name evidence="4" type="ordered locus">Mar181_1358</name>
</gene>
<evidence type="ECO:0000256" key="2">
    <source>
        <dbReference type="ARBA" id="ARBA00023002"/>
    </source>
</evidence>
<dbReference type="HOGENOM" id="CLU_012153_6_2_6"/>
<dbReference type="PANTHER" id="PTHR43656">
    <property type="entry name" value="BINDING OXIDOREDUCTASE, PUTATIVE (AFU_ORTHOLOGUE AFUA_2G08260)-RELATED"/>
    <property type="match status" value="1"/>
</dbReference>
<accession>F6CWQ1</accession>
<dbReference type="OrthoDB" id="8523426at2"/>
<dbReference type="InterPro" id="IPR013785">
    <property type="entry name" value="Aldolase_TIM"/>
</dbReference>
<dbReference type="KEGG" id="mpc:Mar181_1358"/>
<evidence type="ECO:0000256" key="1">
    <source>
        <dbReference type="ARBA" id="ARBA00022630"/>
    </source>
</evidence>
<dbReference type="eggNOG" id="COG1902">
    <property type="taxonomic scope" value="Bacteria"/>
</dbReference>
<keyword evidence="5" id="KW-1185">Reference proteome</keyword>
<dbReference type="STRING" id="491952.Mar181_1358"/>
<dbReference type="Pfam" id="PF00724">
    <property type="entry name" value="Oxidored_FMN"/>
    <property type="match status" value="1"/>
</dbReference>
<proteinExistence type="predicted"/>
<name>F6CWQ1_MARPP</name>
<dbReference type="PANTHER" id="PTHR43656:SF2">
    <property type="entry name" value="BINDING OXIDOREDUCTASE, PUTATIVE (AFU_ORTHOLOGUE AFUA_2G08260)-RELATED"/>
    <property type="match status" value="1"/>
</dbReference>
<dbReference type="RefSeq" id="WP_013795876.1">
    <property type="nucleotide sequence ID" value="NC_015559.1"/>
</dbReference>
<sequence>MTFSLKPKNLLDQPFVLPCGAIIKNRLIKSAMSDSLADGEGNPTDRQIRLYERWAEGGVGLSIIGEVQIDPKYPETPGNLVLDPQSNGQALRALTSRASVNDAHIWAQLGHAGALAYQPLSQVKGPSALKIGDFECLGMSEQEVSQLPEMYAKAAKIAKDAGFTGVQIHAGHGFLLSQFLSPLFNRRTDLYGGTVEARSRIIVDILHKLRFTLGDRFPIGIKINSSDQLDGGLTSQEALEVIRILDQTSVDLIEISGGSYFPGAKASSDAASNGPYFVDFAMNARNMTKIPLVVTGGFKTCEQVLKALSAKCADFVGLGRAFILEPELARDWTKGIETQADFPTFKSPPSGGVTAWYTMALSEIANDREREVELDLSMAIQAYEDRDKRRVDRWRAKFQ</sequence>
<dbReference type="Proteomes" id="UP000009230">
    <property type="component" value="Chromosome"/>
</dbReference>
<evidence type="ECO:0000313" key="5">
    <source>
        <dbReference type="Proteomes" id="UP000009230"/>
    </source>
</evidence>
<dbReference type="EMBL" id="CP002771">
    <property type="protein sequence ID" value="AEF54401.1"/>
    <property type="molecule type" value="Genomic_DNA"/>
</dbReference>
<dbReference type="SUPFAM" id="SSF51395">
    <property type="entry name" value="FMN-linked oxidoreductases"/>
    <property type="match status" value="1"/>
</dbReference>
<evidence type="ECO:0000313" key="4">
    <source>
        <dbReference type="EMBL" id="AEF54401.1"/>
    </source>
</evidence>
<dbReference type="Gene3D" id="3.20.20.70">
    <property type="entry name" value="Aldolase class I"/>
    <property type="match status" value="1"/>
</dbReference>
<protein>
    <submittedName>
        <fullName evidence="4">NADH:flavin oxidoreductase/NADH oxidase</fullName>
    </submittedName>
</protein>
<feature type="domain" description="NADH:flavin oxidoreductase/NADH oxidase N-terminal" evidence="3">
    <location>
        <begin position="22"/>
        <end position="338"/>
    </location>
</feature>
<keyword evidence="2" id="KW-0560">Oxidoreductase</keyword>